<dbReference type="SUPFAM" id="SSF75169">
    <property type="entry name" value="DsrEFH-like"/>
    <property type="match status" value="1"/>
</dbReference>
<dbReference type="AlphaFoldDB" id="A0A975ML78"/>
<dbReference type="KEGG" id="mpad:KEF85_09665"/>
<keyword evidence="3" id="KW-1185">Reference proteome</keyword>
<dbReference type="InterPro" id="IPR027396">
    <property type="entry name" value="DsrEFH-like"/>
</dbReference>
<accession>A0A975ML78</accession>
<protein>
    <submittedName>
        <fullName evidence="2">Sulfurtransferase complex subunit TusC</fullName>
    </submittedName>
</protein>
<dbReference type="RefSeq" id="WP_215579958.1">
    <property type="nucleotide sequence ID" value="NZ_CP073754.1"/>
</dbReference>
<reference evidence="2" key="1">
    <citation type="submission" date="2021-04" db="EMBL/GenBank/DDBJ databases">
        <title>Draft genome sequence data of methanotrophic Methylovulum sp. strain S1L and Methylomonas sp. strain S2AM isolated from boreal lake water columns.</title>
        <authorList>
            <person name="Rissanen A.J."/>
            <person name="Mangayil R."/>
            <person name="Svenning M.M."/>
            <person name="Khanongnuch R."/>
        </authorList>
    </citation>
    <scope>NUCLEOTIDE SEQUENCE</scope>
    <source>
        <strain evidence="2">S2AM</strain>
    </source>
</reference>
<sequence>MKNFLFVMRRMPFSGIYVQETLDMLLTAAAFDQSVSVLFADDGVLQLKKHQHPQTLAFKDTAAIFTALEIYDVNALYVETESLQARNLDVNDLILPVQCLPRREIGNFIGKFDVLIPD</sequence>
<dbReference type="Gene3D" id="3.40.1260.10">
    <property type="entry name" value="DsrEFH-like"/>
    <property type="match status" value="1"/>
</dbReference>
<name>A0A975ML78_9GAMM</name>
<dbReference type="InterPro" id="IPR017462">
    <property type="entry name" value="Sulphur_relay_TusC/DsrF"/>
</dbReference>
<dbReference type="EMBL" id="CP073754">
    <property type="protein sequence ID" value="QWF69644.1"/>
    <property type="molecule type" value="Genomic_DNA"/>
</dbReference>
<evidence type="ECO:0000313" key="2">
    <source>
        <dbReference type="EMBL" id="QWF69644.1"/>
    </source>
</evidence>
<evidence type="ECO:0000256" key="1">
    <source>
        <dbReference type="ARBA" id="ARBA00005996"/>
    </source>
</evidence>
<dbReference type="PANTHER" id="PTHR38780">
    <property type="entry name" value="PROTEIN TUSC"/>
    <property type="match status" value="1"/>
</dbReference>
<dbReference type="Proteomes" id="UP000676649">
    <property type="component" value="Chromosome"/>
</dbReference>
<dbReference type="Pfam" id="PF02635">
    <property type="entry name" value="DsrE"/>
    <property type="match status" value="1"/>
</dbReference>
<gene>
    <name evidence="2" type="primary">tusC</name>
    <name evidence="2" type="ORF">KEF85_09665</name>
</gene>
<organism evidence="2 3">
    <name type="scientific">Methylomonas paludis</name>
    <dbReference type="NCBI Taxonomy" id="1173101"/>
    <lineage>
        <taxon>Bacteria</taxon>
        <taxon>Pseudomonadati</taxon>
        <taxon>Pseudomonadota</taxon>
        <taxon>Gammaproteobacteria</taxon>
        <taxon>Methylococcales</taxon>
        <taxon>Methylococcaceae</taxon>
        <taxon>Methylomonas</taxon>
    </lineage>
</organism>
<dbReference type="NCBIfam" id="TIGR03010">
    <property type="entry name" value="sulf_tusC_dsrF"/>
    <property type="match status" value="1"/>
</dbReference>
<dbReference type="InterPro" id="IPR003787">
    <property type="entry name" value="Sulphur_relay_DsrE/F-like"/>
</dbReference>
<evidence type="ECO:0000313" key="3">
    <source>
        <dbReference type="Proteomes" id="UP000676649"/>
    </source>
</evidence>
<proteinExistence type="inferred from homology"/>
<dbReference type="PANTHER" id="PTHR38780:SF1">
    <property type="entry name" value="PROTEIN TUSC"/>
    <property type="match status" value="1"/>
</dbReference>
<dbReference type="NCBIfam" id="NF001238">
    <property type="entry name" value="PRK00211.1"/>
    <property type="match status" value="1"/>
</dbReference>
<comment type="similarity">
    <text evidence="1">Belongs to the DsrF/TusC family.</text>
</comment>